<gene>
    <name evidence="2" type="ordered locus">AALP_Aa1g299100</name>
</gene>
<dbReference type="Proteomes" id="UP000029120">
    <property type="component" value="Chromosome 1"/>
</dbReference>
<feature type="region of interest" description="Disordered" evidence="1">
    <location>
        <begin position="76"/>
        <end position="95"/>
    </location>
</feature>
<evidence type="ECO:0000313" key="3">
    <source>
        <dbReference type="Proteomes" id="UP000029120"/>
    </source>
</evidence>
<accession>A0A087HRK7</accession>
<reference evidence="3" key="1">
    <citation type="journal article" date="2015" name="Nat. Plants">
        <title>Genome expansion of Arabis alpina linked with retrotransposition and reduced symmetric DNA methylation.</title>
        <authorList>
            <person name="Willing E.M."/>
            <person name="Rawat V."/>
            <person name="Mandakova T."/>
            <person name="Maumus F."/>
            <person name="James G.V."/>
            <person name="Nordstroem K.J."/>
            <person name="Becker C."/>
            <person name="Warthmann N."/>
            <person name="Chica C."/>
            <person name="Szarzynska B."/>
            <person name="Zytnicki M."/>
            <person name="Albani M.C."/>
            <person name="Kiefer C."/>
            <person name="Bergonzi S."/>
            <person name="Castaings L."/>
            <person name="Mateos J.L."/>
            <person name="Berns M.C."/>
            <person name="Bujdoso N."/>
            <person name="Piofczyk T."/>
            <person name="de Lorenzo L."/>
            <person name="Barrero-Sicilia C."/>
            <person name="Mateos I."/>
            <person name="Piednoel M."/>
            <person name="Hagmann J."/>
            <person name="Chen-Min-Tao R."/>
            <person name="Iglesias-Fernandez R."/>
            <person name="Schuster S.C."/>
            <person name="Alonso-Blanco C."/>
            <person name="Roudier F."/>
            <person name="Carbonero P."/>
            <person name="Paz-Ares J."/>
            <person name="Davis S.J."/>
            <person name="Pecinka A."/>
            <person name="Quesneville H."/>
            <person name="Colot V."/>
            <person name="Lysak M.A."/>
            <person name="Weigel D."/>
            <person name="Coupland G."/>
            <person name="Schneeberger K."/>
        </authorList>
    </citation>
    <scope>NUCLEOTIDE SEQUENCE [LARGE SCALE GENOMIC DNA]</scope>
    <source>
        <strain evidence="3">cv. Pajares</strain>
    </source>
</reference>
<dbReference type="OrthoDB" id="1110247at2759"/>
<evidence type="ECO:0000256" key="1">
    <source>
        <dbReference type="SAM" id="MobiDB-lite"/>
    </source>
</evidence>
<dbReference type="AlphaFoldDB" id="A0A087HRK7"/>
<evidence type="ECO:0000313" key="2">
    <source>
        <dbReference type="EMBL" id="KFK44759.1"/>
    </source>
</evidence>
<dbReference type="OMA" id="FDYCHET"/>
<dbReference type="eggNOG" id="ENOG502R1NQ">
    <property type="taxonomic scope" value="Eukaryota"/>
</dbReference>
<feature type="compositionally biased region" description="Basic and acidic residues" evidence="1">
    <location>
        <begin position="76"/>
        <end position="93"/>
    </location>
</feature>
<keyword evidence="3" id="KW-1185">Reference proteome</keyword>
<name>A0A087HRK7_ARAAL</name>
<dbReference type="EMBL" id="CM002869">
    <property type="protein sequence ID" value="KFK44759.1"/>
    <property type="molecule type" value="Genomic_DNA"/>
</dbReference>
<proteinExistence type="predicted"/>
<sequence length="141" mass="15807">MNKNMSSMFDNCYETTSQEIYLQRCGFALQENPPDSDSVIASGYDVVETQAIRFVSPEPSTDTDTVDSAIDRKVPVESEVDSHGANERLDSPAKGKKVKVPLRDVVKAIVMNSKKTEEEEGKEIEKMSYVQFLVQKGFKFT</sequence>
<protein>
    <submittedName>
        <fullName evidence="2">Uncharacterized protein</fullName>
    </submittedName>
</protein>
<organism evidence="2 3">
    <name type="scientific">Arabis alpina</name>
    <name type="common">Alpine rock-cress</name>
    <dbReference type="NCBI Taxonomy" id="50452"/>
    <lineage>
        <taxon>Eukaryota</taxon>
        <taxon>Viridiplantae</taxon>
        <taxon>Streptophyta</taxon>
        <taxon>Embryophyta</taxon>
        <taxon>Tracheophyta</taxon>
        <taxon>Spermatophyta</taxon>
        <taxon>Magnoliopsida</taxon>
        <taxon>eudicotyledons</taxon>
        <taxon>Gunneridae</taxon>
        <taxon>Pentapetalae</taxon>
        <taxon>rosids</taxon>
        <taxon>malvids</taxon>
        <taxon>Brassicales</taxon>
        <taxon>Brassicaceae</taxon>
        <taxon>Arabideae</taxon>
        <taxon>Arabis</taxon>
    </lineage>
</organism>
<dbReference type="Gramene" id="KFK44759">
    <property type="protein sequence ID" value="KFK44759"/>
    <property type="gene ID" value="AALP_AA1G299100"/>
</dbReference>